<protein>
    <submittedName>
        <fullName evidence="2">Uncharacterized protein</fullName>
    </submittedName>
</protein>
<reference evidence="2 3" key="1">
    <citation type="submission" date="2019-09" db="EMBL/GenBank/DDBJ databases">
        <title>Nocardioides panacisoli sp. nov., isolated from the soil of a ginseng field.</title>
        <authorList>
            <person name="Cho C."/>
        </authorList>
    </citation>
    <scope>NUCLEOTIDE SEQUENCE [LARGE SCALE GENOMIC DNA]</scope>
    <source>
        <strain evidence="2 3">BN130099</strain>
    </source>
</reference>
<evidence type="ECO:0000313" key="3">
    <source>
        <dbReference type="Proteomes" id="UP000325003"/>
    </source>
</evidence>
<keyword evidence="1" id="KW-1133">Transmembrane helix</keyword>
<evidence type="ECO:0000256" key="1">
    <source>
        <dbReference type="SAM" id="Phobius"/>
    </source>
</evidence>
<dbReference type="EMBL" id="VUJV01000001">
    <property type="protein sequence ID" value="KAA1421320.1"/>
    <property type="molecule type" value="Genomic_DNA"/>
</dbReference>
<reference evidence="2 3" key="2">
    <citation type="submission" date="2019-09" db="EMBL/GenBank/DDBJ databases">
        <authorList>
            <person name="Jin C."/>
        </authorList>
    </citation>
    <scope>NUCLEOTIDE SEQUENCE [LARGE SCALE GENOMIC DNA]</scope>
    <source>
        <strain evidence="2 3">BN130099</strain>
    </source>
</reference>
<dbReference type="Proteomes" id="UP000325003">
    <property type="component" value="Unassembled WGS sequence"/>
</dbReference>
<accession>A0A5B1LNG9</accession>
<proteinExistence type="predicted"/>
<gene>
    <name evidence="2" type="ORF">F0U44_03155</name>
</gene>
<comment type="caution">
    <text evidence="2">The sequence shown here is derived from an EMBL/GenBank/DDBJ whole genome shotgun (WGS) entry which is preliminary data.</text>
</comment>
<dbReference type="AlphaFoldDB" id="A0A5B1LNG9"/>
<feature type="transmembrane region" description="Helical" evidence="1">
    <location>
        <begin position="41"/>
        <end position="61"/>
    </location>
</feature>
<keyword evidence="1" id="KW-0472">Membrane</keyword>
<name>A0A5B1LNG9_9ACTN</name>
<sequence length="276" mass="29868">MTDFDERLTAVLTAEADDAPHLAGLAAAARRRHSRRRRQRLALGATGAVLAVVASAAALTGGNEPAGDSMVADPGPSTIADDPWQTIEKDDVRVDVPPEWKKFSCTWDNGVGGEFEAYGEDKDDACHFRTALTFYASAIFDAITAPGEIAGQDDGSWGGYSTIGDYAVWVVTDDRGLTRQILASVRFEGEPQVRADRWVTGTVDGRTYEMPVGWGVGAGDDAGYSVEEYTPEFSRDTDGSETMDATHFRRYRDLIQVIAPTRAVAELVIRSVSPSR</sequence>
<organism evidence="2 3">
    <name type="scientific">Nocardioides humilatus</name>
    <dbReference type="NCBI Taxonomy" id="2607660"/>
    <lineage>
        <taxon>Bacteria</taxon>
        <taxon>Bacillati</taxon>
        <taxon>Actinomycetota</taxon>
        <taxon>Actinomycetes</taxon>
        <taxon>Propionibacteriales</taxon>
        <taxon>Nocardioidaceae</taxon>
        <taxon>Nocardioides</taxon>
    </lineage>
</organism>
<dbReference type="RefSeq" id="WP_149726780.1">
    <property type="nucleotide sequence ID" value="NZ_VUJV01000001.1"/>
</dbReference>
<keyword evidence="1" id="KW-0812">Transmembrane</keyword>
<keyword evidence="3" id="KW-1185">Reference proteome</keyword>
<evidence type="ECO:0000313" key="2">
    <source>
        <dbReference type="EMBL" id="KAA1421320.1"/>
    </source>
</evidence>